<proteinExistence type="predicted"/>
<comment type="caution">
    <text evidence="1">The sequence shown here is derived from an EMBL/GenBank/DDBJ whole genome shotgun (WGS) entry which is preliminary data.</text>
</comment>
<dbReference type="SUPFAM" id="SSF69635">
    <property type="entry name" value="Type III secretory system chaperone-like"/>
    <property type="match status" value="1"/>
</dbReference>
<evidence type="ECO:0000313" key="2">
    <source>
        <dbReference type="Proteomes" id="UP000050265"/>
    </source>
</evidence>
<name>A0A0P9Y7Z4_PSEAV</name>
<dbReference type="CDD" id="cd17020">
    <property type="entry name" value="T3SC_IA_ShcM-like"/>
    <property type="match status" value="1"/>
</dbReference>
<dbReference type="AlphaFoldDB" id="A0A0P9Y7Z4"/>
<sequence length="202" mass="22582">MPGALDEHTEPKRLYLRLSAEHTDRKTVWSHIALRGREMTNNDPYHTLINEICALSLISTPERFYESANFKISEVDFTLQYQDRVEGRAVLIYGDMGALPTRNRDAALLALMDINFHMFSGAHSPVFSWNAQTSRVLLMGSVSLERASAEGVLLLMKSFADLANEWREHGFIGQVKTAGAPLEQPVATAAKRESLSASGRFQ</sequence>
<gene>
    <name evidence="1" type="ORF">ALO35_05519</name>
</gene>
<accession>A0A0P9Y7Z4</accession>
<reference evidence="1 2" key="1">
    <citation type="submission" date="2015-09" db="EMBL/GenBank/DDBJ databases">
        <title>Genome announcement of multiple Pseudomonas syringae strains.</title>
        <authorList>
            <person name="Thakur S."/>
            <person name="Wang P.W."/>
            <person name="Gong Y."/>
            <person name="Weir B.S."/>
            <person name="Guttman D.S."/>
        </authorList>
    </citation>
    <scope>NUCLEOTIDE SEQUENCE [LARGE SCALE GENOMIC DNA]</scope>
    <source>
        <strain evidence="1 2">ICMP3507</strain>
    </source>
</reference>
<dbReference type="GO" id="GO:0030254">
    <property type="term" value="P:protein secretion by the type III secretion system"/>
    <property type="evidence" value="ECO:0007669"/>
    <property type="project" value="InterPro"/>
</dbReference>
<dbReference type="EMBL" id="LJQP01000143">
    <property type="protein sequence ID" value="KPX72627.1"/>
    <property type="molecule type" value="Genomic_DNA"/>
</dbReference>
<protein>
    <submittedName>
        <fullName evidence="1">Type III chaperone protein ShcM</fullName>
    </submittedName>
</protein>
<dbReference type="PATRIC" id="fig|53707.9.peg.5390"/>
<dbReference type="Gene3D" id="3.30.1460.10">
    <property type="match status" value="1"/>
</dbReference>
<organism evidence="1 2">
    <name type="scientific">Pseudomonas amygdali pv. lachrymans</name>
    <name type="common">Pseudomonas syringae pv. lachrymans</name>
    <dbReference type="NCBI Taxonomy" id="53707"/>
    <lineage>
        <taxon>Bacteria</taxon>
        <taxon>Pseudomonadati</taxon>
        <taxon>Pseudomonadota</taxon>
        <taxon>Gammaproteobacteria</taxon>
        <taxon>Pseudomonadales</taxon>
        <taxon>Pseudomonadaceae</taxon>
        <taxon>Pseudomonas</taxon>
        <taxon>Pseudomonas amygdali</taxon>
    </lineage>
</organism>
<dbReference type="Proteomes" id="UP000050265">
    <property type="component" value="Unassembled WGS sequence"/>
</dbReference>
<evidence type="ECO:0000313" key="1">
    <source>
        <dbReference type="EMBL" id="KPX72627.1"/>
    </source>
</evidence>